<evidence type="ECO:0000256" key="3">
    <source>
        <dbReference type="ARBA" id="ARBA00022989"/>
    </source>
</evidence>
<reference evidence="7" key="1">
    <citation type="submission" date="2023-02" db="EMBL/GenBank/DDBJ databases">
        <authorList>
            <person name="Palmer J.M."/>
        </authorList>
    </citation>
    <scope>NUCLEOTIDE SEQUENCE</scope>
    <source>
        <strain evidence="7">FW57</strain>
    </source>
</reference>
<evidence type="ECO:0000256" key="2">
    <source>
        <dbReference type="ARBA" id="ARBA00022692"/>
    </source>
</evidence>
<sequence length="178" mass="20216">MGADAKVLQLGLRIWQLICSVIVLGILGSFLHRLSDAGVSRDGRVVYSIVTASISTVFSIVFIVPLLYDFLAFPGDFILWIMWLITFCLLITRTGGSTCTSPWFWDYWGYYWGGWWRRPIIVTGPADIGYSGCAEWRTVLAFSFMAMFAFFVSPILGAYFVVRYWKGTKDDKRTEKVG</sequence>
<dbReference type="Pfam" id="PF01284">
    <property type="entry name" value="MARVEL"/>
    <property type="match status" value="1"/>
</dbReference>
<dbReference type="InterPro" id="IPR008253">
    <property type="entry name" value="Marvel"/>
</dbReference>
<feature type="domain" description="MARVEL" evidence="6">
    <location>
        <begin position="8"/>
        <end position="153"/>
    </location>
</feature>
<dbReference type="GO" id="GO:0016020">
    <property type="term" value="C:membrane"/>
    <property type="evidence" value="ECO:0007669"/>
    <property type="project" value="UniProtKB-SubCell"/>
</dbReference>
<evidence type="ECO:0000256" key="5">
    <source>
        <dbReference type="SAM" id="Phobius"/>
    </source>
</evidence>
<keyword evidence="8" id="KW-1185">Reference proteome</keyword>
<proteinExistence type="predicted"/>
<name>A0AAD4F6X0_9PEZI</name>
<evidence type="ECO:0000313" key="8">
    <source>
        <dbReference type="Proteomes" id="UP001197093"/>
    </source>
</evidence>
<evidence type="ECO:0000256" key="1">
    <source>
        <dbReference type="ARBA" id="ARBA00004141"/>
    </source>
</evidence>
<accession>A0AAD4F6X0</accession>
<dbReference type="AlphaFoldDB" id="A0AAD4F6X0"/>
<keyword evidence="4 5" id="KW-0472">Membrane</keyword>
<dbReference type="EMBL" id="JAHCVI010000001">
    <property type="protein sequence ID" value="KAG7293980.1"/>
    <property type="molecule type" value="Genomic_DNA"/>
</dbReference>
<evidence type="ECO:0000256" key="4">
    <source>
        <dbReference type="ARBA" id="ARBA00023136"/>
    </source>
</evidence>
<protein>
    <recommendedName>
        <fullName evidence="6">MARVEL domain-containing protein</fullName>
    </recommendedName>
</protein>
<dbReference type="PANTHER" id="PTHR39608">
    <property type="entry name" value="INTEGRAL MEMBRANE PROTEIN (AFU_ORTHOLOGUE AFUA_5G08640)"/>
    <property type="match status" value="1"/>
</dbReference>
<keyword evidence="3 5" id="KW-1133">Transmembrane helix</keyword>
<feature type="transmembrane region" description="Helical" evidence="5">
    <location>
        <begin position="139"/>
        <end position="162"/>
    </location>
</feature>
<comment type="subcellular location">
    <subcellularLocation>
        <location evidence="1">Membrane</location>
        <topology evidence="1">Multi-pass membrane protein</topology>
    </subcellularLocation>
</comment>
<dbReference type="PANTHER" id="PTHR39608:SF1">
    <property type="entry name" value="INTEGRAL MEMBRANE PROTEIN (AFU_ORTHOLOGUE AFUA_5G08640)"/>
    <property type="match status" value="1"/>
</dbReference>
<dbReference type="Proteomes" id="UP001197093">
    <property type="component" value="Unassembled WGS sequence"/>
</dbReference>
<feature type="transmembrane region" description="Helical" evidence="5">
    <location>
        <begin position="80"/>
        <end position="105"/>
    </location>
</feature>
<evidence type="ECO:0000313" key="7">
    <source>
        <dbReference type="EMBL" id="KAG7293980.1"/>
    </source>
</evidence>
<gene>
    <name evidence="7" type="ORF">NEMBOFW57_004041</name>
</gene>
<comment type="caution">
    <text evidence="7">The sequence shown here is derived from an EMBL/GenBank/DDBJ whole genome shotgun (WGS) entry which is preliminary data.</text>
</comment>
<feature type="transmembrane region" description="Helical" evidence="5">
    <location>
        <begin position="12"/>
        <end position="33"/>
    </location>
</feature>
<feature type="transmembrane region" description="Helical" evidence="5">
    <location>
        <begin position="45"/>
        <end position="68"/>
    </location>
</feature>
<evidence type="ECO:0000259" key="6">
    <source>
        <dbReference type="Pfam" id="PF01284"/>
    </source>
</evidence>
<keyword evidence="2 5" id="KW-0812">Transmembrane</keyword>
<organism evidence="7 8">
    <name type="scientific">Staphylotrichum longicolle</name>
    <dbReference type="NCBI Taxonomy" id="669026"/>
    <lineage>
        <taxon>Eukaryota</taxon>
        <taxon>Fungi</taxon>
        <taxon>Dikarya</taxon>
        <taxon>Ascomycota</taxon>
        <taxon>Pezizomycotina</taxon>
        <taxon>Sordariomycetes</taxon>
        <taxon>Sordariomycetidae</taxon>
        <taxon>Sordariales</taxon>
        <taxon>Chaetomiaceae</taxon>
        <taxon>Staphylotrichum</taxon>
    </lineage>
</organism>